<gene>
    <name evidence="2" type="ORF">GCM10011608_47000</name>
</gene>
<reference evidence="2" key="2">
    <citation type="submission" date="2020-09" db="EMBL/GenBank/DDBJ databases">
        <authorList>
            <person name="Sun Q."/>
            <person name="Zhou Y."/>
        </authorList>
    </citation>
    <scope>NUCLEOTIDE SEQUENCE</scope>
    <source>
        <strain evidence="2">CGMCC 4.7312</strain>
    </source>
</reference>
<reference evidence="2" key="1">
    <citation type="journal article" date="2014" name="Int. J. Syst. Evol. Microbiol.">
        <title>Complete genome sequence of Corynebacterium casei LMG S-19264T (=DSM 44701T), isolated from a smear-ripened cheese.</title>
        <authorList>
            <consortium name="US DOE Joint Genome Institute (JGI-PGF)"/>
            <person name="Walter F."/>
            <person name="Albersmeier A."/>
            <person name="Kalinowski J."/>
            <person name="Ruckert C."/>
        </authorList>
    </citation>
    <scope>NUCLEOTIDE SEQUENCE</scope>
    <source>
        <strain evidence="2">CGMCC 4.7312</strain>
    </source>
</reference>
<dbReference type="AlphaFoldDB" id="A0A917X2J2"/>
<evidence type="ECO:0000313" key="3">
    <source>
        <dbReference type="Proteomes" id="UP000608890"/>
    </source>
</evidence>
<keyword evidence="3" id="KW-1185">Reference proteome</keyword>
<protein>
    <submittedName>
        <fullName evidence="2">Uncharacterized protein</fullName>
    </submittedName>
</protein>
<dbReference type="EMBL" id="BMNB01000026">
    <property type="protein sequence ID" value="GGM56755.1"/>
    <property type="molecule type" value="Genomic_DNA"/>
</dbReference>
<comment type="caution">
    <text evidence="2">The sequence shown here is derived from an EMBL/GenBank/DDBJ whole genome shotgun (WGS) entry which is preliminary data.</text>
</comment>
<proteinExistence type="predicted"/>
<organism evidence="2 3">
    <name type="scientific">Micromonospora sonchi</name>
    <dbReference type="NCBI Taxonomy" id="1763543"/>
    <lineage>
        <taxon>Bacteria</taxon>
        <taxon>Bacillati</taxon>
        <taxon>Actinomycetota</taxon>
        <taxon>Actinomycetes</taxon>
        <taxon>Micromonosporales</taxon>
        <taxon>Micromonosporaceae</taxon>
        <taxon>Micromonospora</taxon>
    </lineage>
</organism>
<name>A0A917X2J2_9ACTN</name>
<keyword evidence="1" id="KW-1133">Transmembrane helix</keyword>
<keyword evidence="1" id="KW-0472">Membrane</keyword>
<accession>A0A917X2J2</accession>
<sequence length="221" mass="23492">MLGARGRGTLCGVKIYADRFPNAFRQFLTDLLVVVWVYASIRGALWLHDLVQKLAVPGQKLEGAGGGLADNLAEAGGKVGRVPLVGDELTAPFERAADAARSLAEAGRDQQELVDRLALALAVGLLIVPLGLVLFGWLPLRVRWMCRAGSAAALAAAPVGRDLLALRALAGQPLRRLTRISPDVAEAWRQGDEQTINALAALELHHLGLHPPPPPATPTPR</sequence>
<evidence type="ECO:0000313" key="2">
    <source>
        <dbReference type="EMBL" id="GGM56755.1"/>
    </source>
</evidence>
<keyword evidence="1" id="KW-0812">Transmembrane</keyword>
<dbReference type="Proteomes" id="UP000608890">
    <property type="component" value="Unassembled WGS sequence"/>
</dbReference>
<evidence type="ECO:0000256" key="1">
    <source>
        <dbReference type="SAM" id="Phobius"/>
    </source>
</evidence>
<feature type="transmembrane region" description="Helical" evidence="1">
    <location>
        <begin position="117"/>
        <end position="138"/>
    </location>
</feature>